<dbReference type="AlphaFoldDB" id="A0A6H0XTJ5"/>
<feature type="compositionally biased region" description="Basic and acidic residues" evidence="1">
    <location>
        <begin position="140"/>
        <end position="154"/>
    </location>
</feature>
<feature type="region of interest" description="Disordered" evidence="1">
    <location>
        <begin position="140"/>
        <end position="187"/>
    </location>
</feature>
<dbReference type="Proteomes" id="UP000503462">
    <property type="component" value="Chromosome 2"/>
</dbReference>
<evidence type="ECO:0000313" key="3">
    <source>
        <dbReference type="Proteomes" id="UP000503462"/>
    </source>
</evidence>
<accession>A0A6H0XTJ5</accession>
<organism evidence="2 3">
    <name type="scientific">Peltaster fructicola</name>
    <dbReference type="NCBI Taxonomy" id="286661"/>
    <lineage>
        <taxon>Eukaryota</taxon>
        <taxon>Fungi</taxon>
        <taxon>Dikarya</taxon>
        <taxon>Ascomycota</taxon>
        <taxon>Pezizomycotina</taxon>
        <taxon>Dothideomycetes</taxon>
        <taxon>Dothideomycetes incertae sedis</taxon>
        <taxon>Peltaster</taxon>
    </lineage>
</organism>
<protein>
    <submittedName>
        <fullName evidence="2">Uncharacterized protein</fullName>
    </submittedName>
</protein>
<evidence type="ECO:0000256" key="1">
    <source>
        <dbReference type="SAM" id="MobiDB-lite"/>
    </source>
</evidence>
<sequence>MVVFKDDIMADHCLKQSGLEFTIGKDSDHTIDNFTDDSFEARIAPLLSDSPPHKLKTSPDGLPTPPPRKVFVPHQQHSEEPTGSRVFKLVVNRALTDLRTDIDMGWFHGFFMPDYRRTPNEDLASRVPLRPMANIDWRHDKRPGREVKAQRAQDEGGPNRWIPLRELHNEYLKHGPTKQREGMEEAP</sequence>
<dbReference type="EMBL" id="CP051140">
    <property type="protein sequence ID" value="QIW98042.1"/>
    <property type="molecule type" value="Genomic_DNA"/>
</dbReference>
<name>A0A6H0XTJ5_9PEZI</name>
<evidence type="ECO:0000313" key="2">
    <source>
        <dbReference type="EMBL" id="QIW98042.1"/>
    </source>
</evidence>
<feature type="region of interest" description="Disordered" evidence="1">
    <location>
        <begin position="46"/>
        <end position="66"/>
    </location>
</feature>
<keyword evidence="3" id="KW-1185">Reference proteome</keyword>
<reference evidence="2 3" key="1">
    <citation type="journal article" date="2016" name="Sci. Rep.">
        <title>Peltaster fructicola genome reveals evolution from an invasive phytopathogen to an ectophytic parasite.</title>
        <authorList>
            <person name="Xu C."/>
            <person name="Chen H."/>
            <person name="Gleason M.L."/>
            <person name="Xu J.R."/>
            <person name="Liu H."/>
            <person name="Zhang R."/>
            <person name="Sun G."/>
        </authorList>
    </citation>
    <scope>NUCLEOTIDE SEQUENCE [LARGE SCALE GENOMIC DNA]</scope>
    <source>
        <strain evidence="2 3">LNHT1506</strain>
    </source>
</reference>
<dbReference type="OrthoDB" id="5367448at2759"/>
<feature type="compositionally biased region" description="Basic and acidic residues" evidence="1">
    <location>
        <begin position="163"/>
        <end position="187"/>
    </location>
</feature>
<proteinExistence type="predicted"/>
<gene>
    <name evidence="2" type="ORF">AMS68_003560</name>
</gene>